<gene>
    <name evidence="2" type="ORF">MESS2_1030191</name>
</gene>
<feature type="transmembrane region" description="Helical" evidence="1">
    <location>
        <begin position="55"/>
        <end position="84"/>
    </location>
</feature>
<comment type="caution">
    <text evidence="2">The sequence shown here is derived from an EMBL/GenBank/DDBJ whole genome shotgun (WGS) entry which is preliminary data.</text>
</comment>
<name>M5EF88_9HYPH</name>
<evidence type="ECO:0000256" key="1">
    <source>
        <dbReference type="SAM" id="Phobius"/>
    </source>
</evidence>
<accession>M5EF88</accession>
<keyword evidence="3" id="KW-1185">Reference proteome</keyword>
<organism evidence="2 3">
    <name type="scientific">Mesorhizobium metallidurans STM 2683</name>
    <dbReference type="NCBI Taxonomy" id="1297569"/>
    <lineage>
        <taxon>Bacteria</taxon>
        <taxon>Pseudomonadati</taxon>
        <taxon>Pseudomonadota</taxon>
        <taxon>Alphaproteobacteria</taxon>
        <taxon>Hyphomicrobiales</taxon>
        <taxon>Phyllobacteriaceae</taxon>
        <taxon>Mesorhizobium</taxon>
    </lineage>
</organism>
<sequence length="102" mass="11208">MFEPQSINNPRFPSALSLDDACLASVPTRRRSHSDLSGSLNDQADNWMNRPNPSALKICAACWVFLLSFVANWTIGAVAAMNILCLRIAPRPRLTVPLDINA</sequence>
<keyword evidence="1" id="KW-0812">Transmembrane</keyword>
<dbReference type="AlphaFoldDB" id="M5EF88"/>
<evidence type="ECO:0000313" key="3">
    <source>
        <dbReference type="Proteomes" id="UP000012062"/>
    </source>
</evidence>
<keyword evidence="1" id="KW-1133">Transmembrane helix</keyword>
<reference evidence="2 3" key="1">
    <citation type="submission" date="2013-02" db="EMBL/GenBank/DDBJ databases">
        <authorList>
            <person name="Genoscope - CEA"/>
        </authorList>
    </citation>
    <scope>NUCLEOTIDE SEQUENCE [LARGE SCALE GENOMIC DNA]</scope>
    <source>
        <strain evidence="2 3">STM 2683</strain>
    </source>
</reference>
<dbReference type="EMBL" id="CAUM01000006">
    <property type="protein sequence ID" value="CCV03334.1"/>
    <property type="molecule type" value="Genomic_DNA"/>
</dbReference>
<keyword evidence="1" id="KW-0472">Membrane</keyword>
<proteinExistence type="predicted"/>
<protein>
    <submittedName>
        <fullName evidence="2">Uncharacterized protein</fullName>
    </submittedName>
</protein>
<dbReference type="Proteomes" id="UP000012062">
    <property type="component" value="Unassembled WGS sequence"/>
</dbReference>
<evidence type="ECO:0000313" key="2">
    <source>
        <dbReference type="EMBL" id="CCV03334.1"/>
    </source>
</evidence>